<reference evidence="3 4" key="1">
    <citation type="submission" date="2017-03" db="EMBL/GenBank/DDBJ databases">
        <authorList>
            <person name="Afonso C.L."/>
            <person name="Miller P.J."/>
            <person name="Scott M.A."/>
            <person name="Spackman E."/>
            <person name="Goraichik I."/>
            <person name="Dimitrov K.M."/>
            <person name="Suarez D.L."/>
            <person name="Swayne D.E."/>
        </authorList>
    </citation>
    <scope>NUCLEOTIDE SEQUENCE [LARGE SCALE GENOMIC DNA]</scope>
    <source>
        <strain evidence="3 4">CECT 7023</strain>
    </source>
</reference>
<dbReference type="OrthoDB" id="9792179at2"/>
<feature type="domain" description="VWFA" evidence="2">
    <location>
        <begin position="21"/>
        <end position="209"/>
    </location>
</feature>
<sequence length="214" mass="23389">MRWFSLCLCLTASPVAACETALLLMIDVSNSIDQAEYRLQTDGLADALIDPEVSEALVRGQVALSVVQWSGVEDQEVSLPWTQMRGPAEVQAFSARARGMIRAFVLSDTAPAEALDFALDHLDAAPACARRIIDISGDGTANAGSDVRRIPREAERRGVTINGIAIEGMGRAITNFYRRAIITRDGFVITAMGHREYPDAIRRKILREVARIFG</sequence>
<evidence type="ECO:0000259" key="2">
    <source>
        <dbReference type="PROSITE" id="PS50234"/>
    </source>
</evidence>
<name>A0A1Y5TZ60_9RHOB</name>
<evidence type="ECO:0000313" key="4">
    <source>
        <dbReference type="Proteomes" id="UP000193900"/>
    </source>
</evidence>
<dbReference type="SUPFAM" id="SSF53300">
    <property type="entry name" value="vWA-like"/>
    <property type="match status" value="1"/>
</dbReference>
<accession>A0A1Y5TZ60</accession>
<protein>
    <recommendedName>
        <fullName evidence="2">VWFA domain-containing protein</fullName>
    </recommendedName>
</protein>
<evidence type="ECO:0000313" key="3">
    <source>
        <dbReference type="EMBL" id="SLN71789.1"/>
    </source>
</evidence>
<dbReference type="InterPro" id="IPR002035">
    <property type="entry name" value="VWF_A"/>
</dbReference>
<organism evidence="3 4">
    <name type="scientific">Roseisalinus antarcticus</name>
    <dbReference type="NCBI Taxonomy" id="254357"/>
    <lineage>
        <taxon>Bacteria</taxon>
        <taxon>Pseudomonadati</taxon>
        <taxon>Pseudomonadota</taxon>
        <taxon>Alphaproteobacteria</taxon>
        <taxon>Rhodobacterales</taxon>
        <taxon>Roseobacteraceae</taxon>
        <taxon>Roseisalinus</taxon>
    </lineage>
</organism>
<dbReference type="CDD" id="cd00198">
    <property type="entry name" value="vWFA"/>
    <property type="match status" value="1"/>
</dbReference>
<dbReference type="InterPro" id="IPR036465">
    <property type="entry name" value="vWFA_dom_sf"/>
</dbReference>
<proteinExistence type="predicted"/>
<gene>
    <name evidence="3" type="ORF">ROA7023_03546</name>
</gene>
<dbReference type="AlphaFoldDB" id="A0A1Y5TZ60"/>
<feature type="chain" id="PRO_5012260880" description="VWFA domain-containing protein" evidence="1">
    <location>
        <begin position="18"/>
        <end position="214"/>
    </location>
</feature>
<keyword evidence="4" id="KW-1185">Reference proteome</keyword>
<dbReference type="PROSITE" id="PS50234">
    <property type="entry name" value="VWFA"/>
    <property type="match status" value="1"/>
</dbReference>
<dbReference type="Pfam" id="PF06707">
    <property type="entry name" value="DUF1194"/>
    <property type="match status" value="1"/>
</dbReference>
<dbReference type="RefSeq" id="WP_085880318.1">
    <property type="nucleotide sequence ID" value="NZ_FWFZ01000024.1"/>
</dbReference>
<dbReference type="EMBL" id="FWFZ01000024">
    <property type="protein sequence ID" value="SLN71789.1"/>
    <property type="molecule type" value="Genomic_DNA"/>
</dbReference>
<dbReference type="Gene3D" id="3.40.50.410">
    <property type="entry name" value="von Willebrand factor, type A domain"/>
    <property type="match status" value="1"/>
</dbReference>
<dbReference type="InterPro" id="IPR010607">
    <property type="entry name" value="DUF1194"/>
</dbReference>
<dbReference type="Proteomes" id="UP000193900">
    <property type="component" value="Unassembled WGS sequence"/>
</dbReference>
<keyword evidence="1" id="KW-0732">Signal</keyword>
<feature type="signal peptide" evidence="1">
    <location>
        <begin position="1"/>
        <end position="17"/>
    </location>
</feature>
<evidence type="ECO:0000256" key="1">
    <source>
        <dbReference type="SAM" id="SignalP"/>
    </source>
</evidence>